<reference evidence="6 7" key="1">
    <citation type="journal article" date="2017" name="BMC Biol.">
        <title>Genomic innovations, transcriptional plasticity and gene loss underlying the evolution and divergence of two highly polyphagous and invasive Helicoverpa pest species.</title>
        <authorList>
            <person name="Pearce S.L."/>
            <person name="Clarke D.F."/>
            <person name="East P.D."/>
            <person name="Elfekih S."/>
            <person name="Gordon K.H."/>
            <person name="Jermiin L.S."/>
            <person name="McGaughran A."/>
            <person name="Oakeshott J.G."/>
            <person name="Papanikolaou A."/>
            <person name="Perera O.P."/>
            <person name="Rane R.V."/>
            <person name="Richards S."/>
            <person name="Tay W.T."/>
            <person name="Walsh T.K."/>
            <person name="Anderson A."/>
            <person name="Anderson C.J."/>
            <person name="Asgari S."/>
            <person name="Board P.G."/>
            <person name="Bretschneider A."/>
            <person name="Campbell P.M."/>
            <person name="Chertemps T."/>
            <person name="Christeller J.T."/>
            <person name="Coppin C.W."/>
            <person name="Downes S.J."/>
            <person name="Duan G."/>
            <person name="Farnsworth C.A."/>
            <person name="Good R.T."/>
            <person name="Han L.B."/>
            <person name="Han Y.C."/>
            <person name="Hatje K."/>
            <person name="Horne I."/>
            <person name="Huang Y.P."/>
            <person name="Hughes D.S."/>
            <person name="Jacquin-Joly E."/>
            <person name="James W."/>
            <person name="Jhangiani S."/>
            <person name="Kollmar M."/>
            <person name="Kuwar S.S."/>
            <person name="Li S."/>
            <person name="Liu N.Y."/>
            <person name="Maibeche M.T."/>
            <person name="Miller J.R."/>
            <person name="Montagne N."/>
            <person name="Perry T."/>
            <person name="Qu J."/>
            <person name="Song S.V."/>
            <person name="Sutton G.G."/>
            <person name="Vogel H."/>
            <person name="Walenz B.P."/>
            <person name="Xu W."/>
            <person name="Zhang H.J."/>
            <person name="Zou Z."/>
            <person name="Batterham P."/>
            <person name="Edwards O.R."/>
            <person name="Feyereisen R."/>
            <person name="Gibbs R.A."/>
            <person name="Heckel D.G."/>
            <person name="McGrath A."/>
            <person name="Robin C."/>
            <person name="Scherer S.E."/>
            <person name="Worley K.C."/>
            <person name="Wu Y.D."/>
        </authorList>
    </citation>
    <scope>NUCLEOTIDE SEQUENCE [LARGE SCALE GENOMIC DNA]</scope>
    <source>
        <strain evidence="6">Harm_GR_Male_#8</strain>
        <tissue evidence="6">Whole organism</tissue>
    </source>
</reference>
<dbReference type="SUPFAM" id="SSF55205">
    <property type="entry name" value="EPT/RTPC-like"/>
    <property type="match status" value="2"/>
</dbReference>
<dbReference type="GO" id="GO:0005634">
    <property type="term" value="C:nucleus"/>
    <property type="evidence" value="ECO:0007669"/>
    <property type="project" value="TreeGrafter"/>
</dbReference>
<dbReference type="Proteomes" id="UP000249218">
    <property type="component" value="Unassembled WGS sequence"/>
</dbReference>
<keyword evidence="7" id="KW-1185">Reference proteome</keyword>
<keyword evidence="3" id="KW-0547">Nucleotide-binding</keyword>
<gene>
    <name evidence="6" type="primary">HaOG210735</name>
    <name evidence="6" type="ORF">B5X24_HaOG210735</name>
</gene>
<dbReference type="Gene3D" id="3.65.10.20">
    <property type="entry name" value="RNA 3'-terminal phosphate cyclase domain"/>
    <property type="match status" value="2"/>
</dbReference>
<dbReference type="EMBL" id="KZ150162">
    <property type="protein sequence ID" value="PZC72697.1"/>
    <property type="molecule type" value="Genomic_DNA"/>
</dbReference>
<evidence type="ECO:0000256" key="3">
    <source>
        <dbReference type="PIRSR" id="PIRSR005378-2"/>
    </source>
</evidence>
<dbReference type="Pfam" id="PF01137">
    <property type="entry name" value="RTC"/>
    <property type="match status" value="1"/>
</dbReference>
<dbReference type="GO" id="GO:0003963">
    <property type="term" value="F:RNA-3'-phosphate cyclase activity"/>
    <property type="evidence" value="ECO:0007669"/>
    <property type="project" value="TreeGrafter"/>
</dbReference>
<accession>A0A2W1BHL6</accession>
<evidence type="ECO:0000259" key="5">
    <source>
        <dbReference type="Pfam" id="PF05189"/>
    </source>
</evidence>
<evidence type="ECO:0000256" key="1">
    <source>
        <dbReference type="ARBA" id="ARBA00021428"/>
    </source>
</evidence>
<keyword evidence="3" id="KW-0067">ATP-binding</keyword>
<organism evidence="6 7">
    <name type="scientific">Helicoverpa armigera</name>
    <name type="common">Cotton bollworm</name>
    <name type="synonym">Heliothis armigera</name>
    <dbReference type="NCBI Taxonomy" id="29058"/>
    <lineage>
        <taxon>Eukaryota</taxon>
        <taxon>Metazoa</taxon>
        <taxon>Ecdysozoa</taxon>
        <taxon>Arthropoda</taxon>
        <taxon>Hexapoda</taxon>
        <taxon>Insecta</taxon>
        <taxon>Pterygota</taxon>
        <taxon>Neoptera</taxon>
        <taxon>Endopterygota</taxon>
        <taxon>Lepidoptera</taxon>
        <taxon>Glossata</taxon>
        <taxon>Ditrysia</taxon>
        <taxon>Noctuoidea</taxon>
        <taxon>Noctuidae</taxon>
        <taxon>Heliothinae</taxon>
        <taxon>Helicoverpa</taxon>
    </lineage>
</organism>
<dbReference type="GO" id="GO:0005524">
    <property type="term" value="F:ATP binding"/>
    <property type="evidence" value="ECO:0007669"/>
    <property type="project" value="UniProtKB-KW"/>
</dbReference>
<feature type="active site" description="Tele-AMP-histidine intermediate" evidence="2">
    <location>
        <position position="264"/>
    </location>
</feature>
<evidence type="ECO:0000313" key="7">
    <source>
        <dbReference type="Proteomes" id="UP000249218"/>
    </source>
</evidence>
<dbReference type="InterPro" id="IPR037136">
    <property type="entry name" value="RNA3'_phos_cyclase_dom_sf"/>
</dbReference>
<dbReference type="PIRSF" id="PIRSF005378">
    <property type="entry name" value="RNA3'_term_phos_cycl_euk"/>
    <property type="match status" value="1"/>
</dbReference>
<dbReference type="InterPro" id="IPR013792">
    <property type="entry name" value="RNA3'P_cycl/enolpyr_Trfase_a/b"/>
</dbReference>
<feature type="domain" description="RNA 3'-terminal phosphate cyclase" evidence="4">
    <location>
        <begin position="14"/>
        <end position="282"/>
    </location>
</feature>
<feature type="domain" description="RNA 3'-terminal phosphate cyclase insert" evidence="5">
    <location>
        <begin position="134"/>
        <end position="229"/>
    </location>
</feature>
<evidence type="ECO:0000259" key="4">
    <source>
        <dbReference type="Pfam" id="PF01137"/>
    </source>
</evidence>
<feature type="binding site" evidence="3">
    <location>
        <begin position="238"/>
        <end position="242"/>
    </location>
    <ligand>
        <name>ATP</name>
        <dbReference type="ChEBI" id="CHEBI:30616"/>
    </ligand>
</feature>
<dbReference type="InterPro" id="IPR000228">
    <property type="entry name" value="RNA3'_term_phos_cyc"/>
</dbReference>
<name>A0A2W1BHL6_HELAM</name>
<dbReference type="OrthoDB" id="25029at2759"/>
<evidence type="ECO:0000256" key="2">
    <source>
        <dbReference type="PIRSR" id="PIRSR005378-1"/>
    </source>
</evidence>
<dbReference type="Pfam" id="PF05189">
    <property type="entry name" value="RTC_insert"/>
    <property type="match status" value="1"/>
</dbReference>
<dbReference type="PANTHER" id="PTHR11096">
    <property type="entry name" value="RNA 3' TERMINAL PHOSPHATE CYCLASE"/>
    <property type="match status" value="1"/>
</dbReference>
<feature type="binding site" evidence="3">
    <location>
        <position position="106"/>
    </location>
    <ligand>
        <name>ATP</name>
        <dbReference type="ChEBI" id="CHEBI:30616"/>
    </ligand>
</feature>
<dbReference type="GO" id="GO:0006396">
    <property type="term" value="P:RNA processing"/>
    <property type="evidence" value="ECO:0007669"/>
    <property type="project" value="InterPro"/>
</dbReference>
<dbReference type="InterPro" id="IPR013791">
    <property type="entry name" value="RNA3'-term_phos_cycl_insert"/>
</dbReference>
<dbReference type="PANTHER" id="PTHR11096:SF0">
    <property type="entry name" value="RNA 3'-TERMINAL PHOSPHATE CYCLASE"/>
    <property type="match status" value="1"/>
</dbReference>
<evidence type="ECO:0000313" key="6">
    <source>
        <dbReference type="EMBL" id="PZC72697.1"/>
    </source>
</evidence>
<proteinExistence type="predicted"/>
<sequence length="313" mass="33685">MSEFIFTEIDGSVLEGGGQILRTAISLSAILGIPVRVTNIRAKRSKPGLAAQHLIGIKLVADMCGAKLRGDNIGSTEIQFIPGKRIKRGHYVADTRTAGSISLLMQIALPCALLADGPVTLDLKGGTNADMAPQIDKIYGWSFVAGTLPMRLANQMSEGFKEKISDLHPRTDITVLKEDINLAPNNCSGIITVCETSSGCRLGADALGRRGADPLDVGRAAAQALRHDILSGGCLDTHLQDQVIIYMALAEGRSSMRVGDITLHTKTAIYIAELIANVRFEVVEDGSQNIIQCNGLRVYNRHHPNLVEQLPNR</sequence>
<dbReference type="AlphaFoldDB" id="A0A2W1BHL6"/>
<dbReference type="InterPro" id="IPR023797">
    <property type="entry name" value="RNA3'_phos_cyclase_dom"/>
</dbReference>
<protein>
    <recommendedName>
        <fullName evidence="1">RNA 3'-terminal phosphate cyclase</fullName>
    </recommendedName>
</protein>